<reference evidence="1 3" key="1">
    <citation type="journal article" date="2011" name="Nature">
        <title>The Medicago genome provides insight into the evolution of rhizobial symbioses.</title>
        <authorList>
            <person name="Young N.D."/>
            <person name="Debelle F."/>
            <person name="Oldroyd G.E."/>
            <person name="Geurts R."/>
            <person name="Cannon S.B."/>
            <person name="Udvardi M.K."/>
            <person name="Benedito V.A."/>
            <person name="Mayer K.F."/>
            <person name="Gouzy J."/>
            <person name="Schoof H."/>
            <person name="Van de Peer Y."/>
            <person name="Proost S."/>
            <person name="Cook D.R."/>
            <person name="Meyers B.C."/>
            <person name="Spannagl M."/>
            <person name="Cheung F."/>
            <person name="De Mita S."/>
            <person name="Krishnakumar V."/>
            <person name="Gundlach H."/>
            <person name="Zhou S."/>
            <person name="Mudge J."/>
            <person name="Bharti A.K."/>
            <person name="Murray J.D."/>
            <person name="Naoumkina M.A."/>
            <person name="Rosen B."/>
            <person name="Silverstein K.A."/>
            <person name="Tang H."/>
            <person name="Rombauts S."/>
            <person name="Zhao P.X."/>
            <person name="Zhou P."/>
            <person name="Barbe V."/>
            <person name="Bardou P."/>
            <person name="Bechner M."/>
            <person name="Bellec A."/>
            <person name="Berger A."/>
            <person name="Berges H."/>
            <person name="Bidwell S."/>
            <person name="Bisseling T."/>
            <person name="Choisne N."/>
            <person name="Couloux A."/>
            <person name="Denny R."/>
            <person name="Deshpande S."/>
            <person name="Dai X."/>
            <person name="Doyle J.J."/>
            <person name="Dudez A.M."/>
            <person name="Farmer A.D."/>
            <person name="Fouteau S."/>
            <person name="Franken C."/>
            <person name="Gibelin C."/>
            <person name="Gish J."/>
            <person name="Goldstein S."/>
            <person name="Gonzalez A.J."/>
            <person name="Green P.J."/>
            <person name="Hallab A."/>
            <person name="Hartog M."/>
            <person name="Hua A."/>
            <person name="Humphray S.J."/>
            <person name="Jeong D.H."/>
            <person name="Jing Y."/>
            <person name="Jocker A."/>
            <person name="Kenton S.M."/>
            <person name="Kim D.J."/>
            <person name="Klee K."/>
            <person name="Lai H."/>
            <person name="Lang C."/>
            <person name="Lin S."/>
            <person name="Macmil S.L."/>
            <person name="Magdelenat G."/>
            <person name="Matthews L."/>
            <person name="McCorrison J."/>
            <person name="Monaghan E.L."/>
            <person name="Mun J.H."/>
            <person name="Najar F.Z."/>
            <person name="Nicholson C."/>
            <person name="Noirot C."/>
            <person name="O'Bleness M."/>
            <person name="Paule C.R."/>
            <person name="Poulain J."/>
            <person name="Prion F."/>
            <person name="Qin B."/>
            <person name="Qu C."/>
            <person name="Retzel E.F."/>
            <person name="Riddle C."/>
            <person name="Sallet E."/>
            <person name="Samain S."/>
            <person name="Samson N."/>
            <person name="Sanders I."/>
            <person name="Saurat O."/>
            <person name="Scarpelli C."/>
            <person name="Schiex T."/>
            <person name="Segurens B."/>
            <person name="Severin A.J."/>
            <person name="Sherrier D.J."/>
            <person name="Shi R."/>
            <person name="Sims S."/>
            <person name="Singer S.R."/>
            <person name="Sinharoy S."/>
            <person name="Sterck L."/>
            <person name="Viollet A."/>
            <person name="Wang B.B."/>
            <person name="Wang K."/>
            <person name="Wang M."/>
            <person name="Wang X."/>
            <person name="Warfsmann J."/>
            <person name="Weissenbach J."/>
            <person name="White D.D."/>
            <person name="White J.D."/>
            <person name="Wiley G.B."/>
            <person name="Wincker P."/>
            <person name="Xing Y."/>
            <person name="Yang L."/>
            <person name="Yao Z."/>
            <person name="Ying F."/>
            <person name="Zhai J."/>
            <person name="Zhou L."/>
            <person name="Zuber A."/>
            <person name="Denarie J."/>
            <person name="Dixon R.A."/>
            <person name="May G.D."/>
            <person name="Schwartz D.C."/>
            <person name="Rogers J."/>
            <person name="Quetier F."/>
            <person name="Town C.D."/>
            <person name="Roe B.A."/>
        </authorList>
    </citation>
    <scope>NUCLEOTIDE SEQUENCE [LARGE SCALE GENOMIC DNA]</scope>
    <source>
        <strain evidence="1">A17</strain>
        <strain evidence="2 3">cv. Jemalong A17</strain>
    </source>
</reference>
<keyword evidence="3" id="KW-1185">Reference proteome</keyword>
<organism evidence="1 3">
    <name type="scientific">Medicago truncatula</name>
    <name type="common">Barrel medic</name>
    <name type="synonym">Medicago tribuloides</name>
    <dbReference type="NCBI Taxonomy" id="3880"/>
    <lineage>
        <taxon>Eukaryota</taxon>
        <taxon>Viridiplantae</taxon>
        <taxon>Streptophyta</taxon>
        <taxon>Embryophyta</taxon>
        <taxon>Tracheophyta</taxon>
        <taxon>Spermatophyta</taxon>
        <taxon>Magnoliopsida</taxon>
        <taxon>eudicotyledons</taxon>
        <taxon>Gunneridae</taxon>
        <taxon>Pentapetalae</taxon>
        <taxon>rosids</taxon>
        <taxon>fabids</taxon>
        <taxon>Fabales</taxon>
        <taxon>Fabaceae</taxon>
        <taxon>Papilionoideae</taxon>
        <taxon>50 kb inversion clade</taxon>
        <taxon>NPAAA clade</taxon>
        <taxon>Hologalegina</taxon>
        <taxon>IRL clade</taxon>
        <taxon>Trifolieae</taxon>
        <taxon>Medicago</taxon>
    </lineage>
</organism>
<dbReference type="EMBL" id="CM001218">
    <property type="protein sequence ID" value="AES66775.1"/>
    <property type="molecule type" value="Genomic_DNA"/>
</dbReference>
<evidence type="ECO:0000313" key="3">
    <source>
        <dbReference type="Proteomes" id="UP000002051"/>
    </source>
</evidence>
<evidence type="ECO:0000313" key="1">
    <source>
        <dbReference type="EMBL" id="AES66775.1"/>
    </source>
</evidence>
<dbReference type="EnsemblPlants" id="AES66775">
    <property type="protein sequence ID" value="AES66775"/>
    <property type="gene ID" value="MTR_2g081480"/>
</dbReference>
<accession>G7ITJ9</accession>
<sequence length="150" mass="17421">MSVPLRQCFLTNGHTIVTAILRSVRPQNCIPIHRHTTRHVPPSSWHLWSLLLESALQYLIYTPNKLLLFKRGGNLTMEAYTYVDFASFVSDRRSTSGYCTFLCREPCCLVKEVERKHISIAHNQHDKTKHIEIDRHFIKEKFDNGLIATT</sequence>
<evidence type="ECO:0000313" key="2">
    <source>
        <dbReference type="EnsemblPlants" id="AES66775"/>
    </source>
</evidence>
<name>G7ITJ9_MEDTR</name>
<dbReference type="AlphaFoldDB" id="G7ITJ9"/>
<proteinExistence type="predicted"/>
<reference evidence="2" key="3">
    <citation type="submission" date="2015-04" db="UniProtKB">
        <authorList>
            <consortium name="EnsemblPlants"/>
        </authorList>
    </citation>
    <scope>IDENTIFICATION</scope>
    <source>
        <strain evidence="2">cv. Jemalong A17</strain>
    </source>
</reference>
<reference evidence="1 3" key="2">
    <citation type="journal article" date="2014" name="BMC Genomics">
        <title>An improved genome release (version Mt4.0) for the model legume Medicago truncatula.</title>
        <authorList>
            <person name="Tang H."/>
            <person name="Krishnakumar V."/>
            <person name="Bidwell S."/>
            <person name="Rosen B."/>
            <person name="Chan A."/>
            <person name="Zhou S."/>
            <person name="Gentzbittel L."/>
            <person name="Childs K.L."/>
            <person name="Yandell M."/>
            <person name="Gundlach H."/>
            <person name="Mayer K.F."/>
            <person name="Schwartz D.C."/>
            <person name="Town C.D."/>
        </authorList>
    </citation>
    <scope>GENOME REANNOTATION</scope>
    <source>
        <strain evidence="2 3">cv. Jemalong A17</strain>
    </source>
</reference>
<gene>
    <name evidence="1" type="ordered locus">MTR_2g081480</name>
</gene>
<dbReference type="HOGENOM" id="CLU_1743238_0_0_1"/>
<dbReference type="Proteomes" id="UP000002051">
    <property type="component" value="Chromosome 2"/>
</dbReference>
<protein>
    <submittedName>
        <fullName evidence="1 2">Uncharacterized protein</fullName>
    </submittedName>
</protein>
<dbReference type="PaxDb" id="3880-AES66775"/>